<organism evidence="1 2">
    <name type="scientific">Digitaria exilis</name>
    <dbReference type="NCBI Taxonomy" id="1010633"/>
    <lineage>
        <taxon>Eukaryota</taxon>
        <taxon>Viridiplantae</taxon>
        <taxon>Streptophyta</taxon>
        <taxon>Embryophyta</taxon>
        <taxon>Tracheophyta</taxon>
        <taxon>Spermatophyta</taxon>
        <taxon>Magnoliopsida</taxon>
        <taxon>Liliopsida</taxon>
        <taxon>Poales</taxon>
        <taxon>Poaceae</taxon>
        <taxon>PACMAD clade</taxon>
        <taxon>Panicoideae</taxon>
        <taxon>Panicodae</taxon>
        <taxon>Paniceae</taxon>
        <taxon>Anthephorinae</taxon>
        <taxon>Digitaria</taxon>
    </lineage>
</organism>
<dbReference type="SUPFAM" id="SSF52540">
    <property type="entry name" value="P-loop containing nucleoside triphosphate hydrolases"/>
    <property type="match status" value="1"/>
</dbReference>
<dbReference type="InterPro" id="IPR027417">
    <property type="entry name" value="P-loop_NTPase"/>
</dbReference>
<dbReference type="PANTHER" id="PTHR33377:SF93">
    <property type="entry name" value="NB-ARC DOMAIN-CONTAINING PROTEIN"/>
    <property type="match status" value="1"/>
</dbReference>
<proteinExistence type="predicted"/>
<name>A0A835ADV1_9POAL</name>
<dbReference type="OrthoDB" id="648973at2759"/>
<sequence>MRGAYSWRDNLSVDEIDRVLQRLQVMSCDLTEFIMLLQNCQPISRPIATNIFRDGQMFGRHVDKERIINFLLHEDDQSTEELGVLPIVGGNEIGKTTLVQYACDDARVRNHFPVIMLYNFSCTYDVKKNEGTPSEPLEYVQNNSFSDKRCLMAHAFAGRDIQDNPRLISGRERNSKEAKGVVLGAKIVGGSA</sequence>
<dbReference type="PANTHER" id="PTHR33377">
    <property type="entry name" value="OS10G0134700 PROTEIN-RELATED"/>
    <property type="match status" value="1"/>
</dbReference>
<dbReference type="Proteomes" id="UP000636709">
    <property type="component" value="Unassembled WGS sequence"/>
</dbReference>
<dbReference type="EMBL" id="JACEFO010002453">
    <property type="protein sequence ID" value="KAF8659806.1"/>
    <property type="molecule type" value="Genomic_DNA"/>
</dbReference>
<evidence type="ECO:0000313" key="1">
    <source>
        <dbReference type="EMBL" id="KAF8659806.1"/>
    </source>
</evidence>
<protein>
    <submittedName>
        <fullName evidence="1">Uncharacterized protein</fullName>
    </submittedName>
</protein>
<keyword evidence="2" id="KW-1185">Reference proteome</keyword>
<gene>
    <name evidence="1" type="ORF">HU200_058273</name>
</gene>
<reference evidence="1" key="1">
    <citation type="submission" date="2020-07" db="EMBL/GenBank/DDBJ databases">
        <title>Genome sequence and genetic diversity analysis of an under-domesticated orphan crop, white fonio (Digitaria exilis).</title>
        <authorList>
            <person name="Bennetzen J.L."/>
            <person name="Chen S."/>
            <person name="Ma X."/>
            <person name="Wang X."/>
            <person name="Yssel A.E.J."/>
            <person name="Chaluvadi S.R."/>
            <person name="Johnson M."/>
            <person name="Gangashetty P."/>
            <person name="Hamidou F."/>
            <person name="Sanogo M.D."/>
            <person name="Zwaenepoel A."/>
            <person name="Wallace J."/>
            <person name="Van De Peer Y."/>
            <person name="Van Deynze A."/>
        </authorList>
    </citation>
    <scope>NUCLEOTIDE SEQUENCE</scope>
    <source>
        <tissue evidence="1">Leaves</tissue>
    </source>
</reference>
<dbReference type="AlphaFoldDB" id="A0A835ADV1"/>
<evidence type="ECO:0000313" key="2">
    <source>
        <dbReference type="Proteomes" id="UP000636709"/>
    </source>
</evidence>
<dbReference type="Gene3D" id="3.40.50.300">
    <property type="entry name" value="P-loop containing nucleotide triphosphate hydrolases"/>
    <property type="match status" value="1"/>
</dbReference>
<accession>A0A835ADV1</accession>
<comment type="caution">
    <text evidence="1">The sequence shown here is derived from an EMBL/GenBank/DDBJ whole genome shotgun (WGS) entry which is preliminary data.</text>
</comment>